<dbReference type="InterPro" id="IPR018910">
    <property type="entry name" value="LpqB_C"/>
</dbReference>
<comment type="caution">
    <text evidence="2">The sequence shown here is derived from an EMBL/GenBank/DDBJ whole genome shotgun (WGS) entry which is preliminary data.</text>
</comment>
<dbReference type="InterPro" id="IPR019606">
    <property type="entry name" value="GerMN"/>
</dbReference>
<dbReference type="AlphaFoldDB" id="A0A5B0EP64"/>
<dbReference type="Proteomes" id="UP000323856">
    <property type="component" value="Unassembled WGS sequence"/>
</dbReference>
<dbReference type="EMBL" id="VOBL01000001">
    <property type="protein sequence ID" value="KAA0979661.1"/>
    <property type="molecule type" value="Genomic_DNA"/>
</dbReference>
<reference evidence="2 3" key="1">
    <citation type="submission" date="2019-07" db="EMBL/GenBank/DDBJ databases">
        <title>Analysis of the biochemical properties, biological activity and biotechnological potential of siderophores and biosurfactants produced by Antarctic psychrotolerant bacteria.</title>
        <authorList>
            <person name="Styczynski M."/>
            <person name="Krucon T."/>
            <person name="Decewicz P."/>
            <person name="Dziewit L."/>
        </authorList>
    </citation>
    <scope>NUCLEOTIDE SEQUENCE [LARGE SCALE GENOMIC DNA]</scope>
    <source>
        <strain evidence="2 3">ANT_H27</strain>
    </source>
</reference>
<dbReference type="PROSITE" id="PS51257">
    <property type="entry name" value="PROKAR_LIPOPROTEIN"/>
    <property type="match status" value="1"/>
</dbReference>
<sequence length="570" mass="60689">MTRIRRSSTVLAAVLGVVLVLTGCSEIPRNSPVQTIALDGGGSDTEGNVQFNLPGPSDGAAPQEIVEGFIGAGIDAQDDYKTAREFLGPQQAGVWNGSTRTLVYDARPSVIAGAKANSYTVQMELVSEIDAAGIMTEMPPHTTRAVDVTLKKVEGQWRISSVPDGIMVDSASLSHVFAPQTLYFYDVSYHYAVPDVRWFPTRTGVAAAMVDALLAGPAPYLENAAVSAFPTGSSLVRPAVPIESQRATIDLTSATFLDSTELTRQQMRQQLELTLGGLGNVRSVAMTDEQSEVKAGPKDAEFVAAEINPSVPDTQVGILDKALYYLKGRSLRLVGGIHDISGYNPQLPAMSPLGNRYAFLNGDRTKLVTVDEDGQDSVVATGNDLVRPSMDAHGWTWTVDNSSPARVLAVPEDPALSGKVRPITAAALAEATVSSLRISRDGSRALIVSTLDGDTSVTISGILRDADGAPRGFAPAKRIYPEVPATQAVWNSDVSIIVSSSSATEKITAQEISLTGTSVNYMPLLGMVGLSAGPGERRPVYAETKEYIYSRVGNSWHVMEEMVRDLSYPG</sequence>
<dbReference type="Pfam" id="PF10647">
    <property type="entry name" value="Gmad1"/>
    <property type="match status" value="1"/>
</dbReference>
<evidence type="ECO:0000259" key="1">
    <source>
        <dbReference type="SMART" id="SM00909"/>
    </source>
</evidence>
<dbReference type="SMART" id="SM00909">
    <property type="entry name" value="Germane"/>
    <property type="match status" value="1"/>
</dbReference>
<organism evidence="2 3">
    <name type="scientific">Paeniglutamicibacter gangotriensis</name>
    <dbReference type="NCBI Taxonomy" id="254787"/>
    <lineage>
        <taxon>Bacteria</taxon>
        <taxon>Bacillati</taxon>
        <taxon>Actinomycetota</taxon>
        <taxon>Actinomycetes</taxon>
        <taxon>Micrococcales</taxon>
        <taxon>Micrococcaceae</taxon>
        <taxon>Paeniglutamicibacter</taxon>
    </lineage>
</organism>
<accession>A0A5B0EP64</accession>
<dbReference type="RefSeq" id="WP_149618278.1">
    <property type="nucleotide sequence ID" value="NZ_JBITUG010000012.1"/>
</dbReference>
<dbReference type="OrthoDB" id="3226781at2"/>
<dbReference type="Pfam" id="PF10646">
    <property type="entry name" value="Germane"/>
    <property type="match status" value="1"/>
</dbReference>
<evidence type="ECO:0000313" key="2">
    <source>
        <dbReference type="EMBL" id="KAA0979661.1"/>
    </source>
</evidence>
<name>A0A5B0EP64_9MICC</name>
<protein>
    <recommendedName>
        <fullName evidence="1">GerMN domain-containing protein</fullName>
    </recommendedName>
</protein>
<dbReference type="Pfam" id="PF25976">
    <property type="entry name" value="LpqB_N"/>
    <property type="match status" value="1"/>
</dbReference>
<proteinExistence type="predicted"/>
<gene>
    <name evidence="2" type="ORF">FQ154_00385</name>
</gene>
<dbReference type="InterPro" id="IPR059026">
    <property type="entry name" value="LpqB_N"/>
</dbReference>
<feature type="domain" description="GerMN" evidence="1">
    <location>
        <begin position="206"/>
        <end position="297"/>
    </location>
</feature>
<evidence type="ECO:0000313" key="3">
    <source>
        <dbReference type="Proteomes" id="UP000323856"/>
    </source>
</evidence>